<evidence type="ECO:0000256" key="4">
    <source>
        <dbReference type="ARBA" id="ARBA00023163"/>
    </source>
</evidence>
<reference evidence="9" key="1">
    <citation type="journal article" date="2011" name="Plant Physiol.">
        <title>Comprehensive sequence analysis of 24,783 barley full-length cDNAs derived from 12 clone libraries.</title>
        <authorList>
            <person name="Matsumoto T."/>
            <person name="Tanaka T."/>
            <person name="Sakai H."/>
            <person name="Amano N."/>
            <person name="Kanamori H."/>
            <person name="Kurita K."/>
            <person name="Kikuta A."/>
            <person name="Kamiya K."/>
            <person name="Yamamoto M."/>
            <person name="Ikawa H."/>
            <person name="Fujii N."/>
            <person name="Hori K."/>
            <person name="Itoh T."/>
            <person name="Sato K."/>
        </authorList>
    </citation>
    <scope>NUCLEOTIDE SEQUENCE</scope>
    <source>
        <tissue evidence="9">Flower</tissue>
    </source>
</reference>
<dbReference type="Pfam" id="PF01486">
    <property type="entry name" value="K-box"/>
    <property type="match status" value="1"/>
</dbReference>
<dbReference type="OrthoDB" id="673013at2759"/>
<feature type="domain" description="MADS-box" evidence="7">
    <location>
        <begin position="1"/>
        <end position="61"/>
    </location>
</feature>
<dbReference type="PRINTS" id="PR00404">
    <property type="entry name" value="MADSDOMAIN"/>
</dbReference>
<dbReference type="GO" id="GO:0006357">
    <property type="term" value="P:regulation of transcription by RNA polymerase II"/>
    <property type="evidence" value="ECO:0000318"/>
    <property type="project" value="GO_Central"/>
</dbReference>
<dbReference type="InterPro" id="IPR002100">
    <property type="entry name" value="TF_MADSbox"/>
</dbReference>
<dbReference type="InterPro" id="IPR036879">
    <property type="entry name" value="TF_MADSbox_sf"/>
</dbReference>
<dbReference type="EnsemblPlants" id="HORVU.MOREX.r3.7HG0737610.1">
    <property type="protein sequence ID" value="HORVU.MOREX.r3.7HG0737610.1"/>
    <property type="gene ID" value="HORVU.MOREX.r3.7HG0737610"/>
</dbReference>
<dbReference type="PROSITE" id="PS51297">
    <property type="entry name" value="K_BOX"/>
    <property type="match status" value="1"/>
</dbReference>
<dbReference type="Gramene" id="HORVU.MOREX.r3.7HG0737610.1">
    <property type="protein sequence ID" value="HORVU.MOREX.r3.7HG0737610.1"/>
    <property type="gene ID" value="HORVU.MOREX.r3.7HG0737610"/>
</dbReference>
<accession>F2EAQ1</accession>
<organism evidence="9">
    <name type="scientific">Hordeum vulgare subsp. vulgare</name>
    <name type="common">Domesticated barley</name>
    <dbReference type="NCBI Taxonomy" id="112509"/>
    <lineage>
        <taxon>Eukaryota</taxon>
        <taxon>Viridiplantae</taxon>
        <taxon>Streptophyta</taxon>
        <taxon>Embryophyta</taxon>
        <taxon>Tracheophyta</taxon>
        <taxon>Spermatophyta</taxon>
        <taxon>Magnoliopsida</taxon>
        <taxon>Liliopsida</taxon>
        <taxon>Poales</taxon>
        <taxon>Poaceae</taxon>
        <taxon>BOP clade</taxon>
        <taxon>Pooideae</taxon>
        <taxon>Triticodae</taxon>
        <taxon>Triticeae</taxon>
        <taxon>Hordeinae</taxon>
        <taxon>Hordeum</taxon>
    </lineage>
</organism>
<proteinExistence type="evidence at transcript level"/>
<reference evidence="10" key="3">
    <citation type="submission" date="2020-10" db="EMBL/GenBank/DDBJ databases">
        <authorList>
            <person name="Scholz U."/>
            <person name="Mascher M."/>
            <person name="Fiebig A."/>
        </authorList>
    </citation>
    <scope>NUCLEOTIDE SEQUENCE [LARGE SCALE GENOMIC DNA]</scope>
    <source>
        <strain evidence="10">cv. Morex</strain>
    </source>
</reference>
<dbReference type="Gramene" id="HORVU.MOREX.r2.7HG0611760.1">
    <property type="protein sequence ID" value="HORVU.MOREX.r2.7HG0611760.1"/>
    <property type="gene ID" value="HORVU.MOREX.r2.7HG0611760"/>
</dbReference>
<evidence type="ECO:0000256" key="1">
    <source>
        <dbReference type="ARBA" id="ARBA00004123"/>
    </source>
</evidence>
<dbReference type="HOGENOM" id="CLU_053053_0_1_1"/>
<gene>
    <name evidence="10" type="primary">LOC123410491</name>
</gene>
<dbReference type="RefSeq" id="XP_044959372.1">
    <property type="nucleotide sequence ID" value="XM_045103437.1"/>
</dbReference>
<keyword evidence="4" id="KW-0804">Transcription</keyword>
<evidence type="ECO:0000259" key="7">
    <source>
        <dbReference type="PROSITE" id="PS50066"/>
    </source>
</evidence>
<dbReference type="SUPFAM" id="SSF55455">
    <property type="entry name" value="SRF-like"/>
    <property type="match status" value="1"/>
</dbReference>
<dbReference type="SMR" id="F2EAQ1"/>
<keyword evidence="2" id="KW-0805">Transcription regulation</keyword>
<reference evidence="11" key="2">
    <citation type="journal article" date="2012" name="Nature">
        <title>A physical, genetic and functional sequence assembly of the barley genome.</title>
        <authorList>
            <consortium name="The International Barley Genome Sequencing Consortium"/>
            <person name="Mayer K.F."/>
            <person name="Waugh R."/>
            <person name="Brown J.W."/>
            <person name="Schulman A."/>
            <person name="Langridge P."/>
            <person name="Platzer M."/>
            <person name="Fincher G.B."/>
            <person name="Muehlbauer G.J."/>
            <person name="Sato K."/>
            <person name="Close T.J."/>
            <person name="Wise R.P."/>
            <person name="Stein N."/>
        </authorList>
    </citation>
    <scope>NUCLEOTIDE SEQUENCE [LARGE SCALE GENOMIC DNA]</scope>
    <source>
        <strain evidence="11">cv. Morex</strain>
    </source>
</reference>
<evidence type="ECO:0000313" key="11">
    <source>
        <dbReference type="Proteomes" id="UP000011116"/>
    </source>
</evidence>
<name>F2EAQ1_HORVV</name>
<dbReference type="InterPro" id="IPR002487">
    <property type="entry name" value="TF_Kbox"/>
</dbReference>
<sequence>MRRGSVEIRRIANNVSRRATFGKRCAGLLKKAHELAVLCDADLGVLVFDAAGRQFHYCSPNASWSELIQRYDSTTSDQFQGGQGMNHDHDQLLSEIARLRQERDHLEAVVRSQTGEDLPSTASVPELGHLEQKLERALGKVREMKDKLLEEQLGESHHRVHILEDQNSFLRHMMSEEGRQRAAVEASAVVAELMAPATLLGGFFPEVEEEEAATSLRLWP</sequence>
<protein>
    <submittedName>
        <fullName evidence="9">Predicted protein</fullName>
    </submittedName>
</protein>
<dbReference type="GO" id="GO:0046983">
    <property type="term" value="F:protein dimerization activity"/>
    <property type="evidence" value="ECO:0007669"/>
    <property type="project" value="InterPro"/>
</dbReference>
<dbReference type="GO" id="GO:0005634">
    <property type="term" value="C:nucleus"/>
    <property type="evidence" value="ECO:0007669"/>
    <property type="project" value="UniProtKB-SubCell"/>
</dbReference>
<evidence type="ECO:0000256" key="6">
    <source>
        <dbReference type="SAM" id="Coils"/>
    </source>
</evidence>
<dbReference type="GO" id="GO:0000981">
    <property type="term" value="F:DNA-binding transcription factor activity, RNA polymerase II-specific"/>
    <property type="evidence" value="ECO:0000318"/>
    <property type="project" value="GO_Central"/>
</dbReference>
<keyword evidence="3" id="KW-0238">DNA-binding</keyword>
<keyword evidence="6" id="KW-0175">Coiled coil</keyword>
<dbReference type="Pfam" id="PF00319">
    <property type="entry name" value="SRF-TF"/>
    <property type="match status" value="1"/>
</dbReference>
<keyword evidence="5" id="KW-0539">Nucleus</keyword>
<evidence type="ECO:0000313" key="9">
    <source>
        <dbReference type="EMBL" id="BAK04423.1"/>
    </source>
</evidence>
<evidence type="ECO:0000313" key="10">
    <source>
        <dbReference type="EnsemblPlants" id="HORVU.MOREX.r3.7HG0737610.1"/>
    </source>
</evidence>
<feature type="domain" description="K-box" evidence="8">
    <location>
        <begin position="89"/>
        <end position="180"/>
    </location>
</feature>
<comment type="subcellular location">
    <subcellularLocation>
        <location evidence="1">Nucleus</location>
    </subcellularLocation>
</comment>
<dbReference type="KEGG" id="hvg:123410491"/>
<reference evidence="10" key="4">
    <citation type="submission" date="2022-01" db="UniProtKB">
        <authorList>
            <consortium name="EnsemblPlants"/>
        </authorList>
    </citation>
    <scope>IDENTIFICATION</scope>
    <source>
        <strain evidence="10">subsp. vulgare</strain>
    </source>
</reference>
<dbReference type="InterPro" id="IPR050142">
    <property type="entry name" value="MADS-box/MEF2_TF"/>
</dbReference>
<dbReference type="GeneID" id="123410491"/>
<evidence type="ECO:0000256" key="5">
    <source>
        <dbReference type="ARBA" id="ARBA00023242"/>
    </source>
</evidence>
<dbReference type="SMART" id="SM00432">
    <property type="entry name" value="MADS"/>
    <property type="match status" value="1"/>
</dbReference>
<keyword evidence="11" id="KW-1185">Reference proteome</keyword>
<dbReference type="AlphaFoldDB" id="F2EAQ1"/>
<dbReference type="Proteomes" id="UP000011116">
    <property type="component" value="Chromosome 7H"/>
</dbReference>
<evidence type="ECO:0000256" key="3">
    <source>
        <dbReference type="ARBA" id="ARBA00023125"/>
    </source>
</evidence>
<feature type="coiled-coil region" evidence="6">
    <location>
        <begin position="89"/>
        <end position="151"/>
    </location>
</feature>
<evidence type="ECO:0000256" key="2">
    <source>
        <dbReference type="ARBA" id="ARBA00023015"/>
    </source>
</evidence>
<dbReference type="GO" id="GO:0000978">
    <property type="term" value="F:RNA polymerase II cis-regulatory region sequence-specific DNA binding"/>
    <property type="evidence" value="ECO:0000318"/>
    <property type="project" value="GO_Central"/>
</dbReference>
<dbReference type="EMBL" id="AK373226">
    <property type="protein sequence ID" value="BAK04423.1"/>
    <property type="molecule type" value="mRNA"/>
</dbReference>
<dbReference type="RefSeq" id="XP_044959373.1">
    <property type="nucleotide sequence ID" value="XM_045103438.1"/>
</dbReference>
<dbReference type="Gene3D" id="3.40.1810.10">
    <property type="entry name" value="Transcription factor, MADS-box"/>
    <property type="match status" value="1"/>
</dbReference>
<dbReference type="PROSITE" id="PS50066">
    <property type="entry name" value="MADS_BOX_2"/>
    <property type="match status" value="1"/>
</dbReference>
<dbReference type="PANTHER" id="PTHR48019">
    <property type="entry name" value="SERUM RESPONSE FACTOR HOMOLOG"/>
    <property type="match status" value="1"/>
</dbReference>
<evidence type="ECO:0000259" key="8">
    <source>
        <dbReference type="PROSITE" id="PS51297"/>
    </source>
</evidence>